<feature type="compositionally biased region" description="Low complexity" evidence="1">
    <location>
        <begin position="236"/>
        <end position="248"/>
    </location>
</feature>
<accession>A0A2P6N9H4</accession>
<evidence type="ECO:0000313" key="3">
    <source>
        <dbReference type="Proteomes" id="UP000241769"/>
    </source>
</evidence>
<feature type="region of interest" description="Disordered" evidence="1">
    <location>
        <begin position="236"/>
        <end position="291"/>
    </location>
</feature>
<sequence length="633" mass="71623">MSKVWITVTYAKKIAYIGTFLCYCPLSADANQVFMVTAGDFFRNDHPINTQGHGEYSLELCKSLKRELQSMPKSIKRRLCPHQLLPIFEYCSRCSANSPNGFHTHLRPTLFKRTNLLNPHTPHNHTYPIHIKPSHKKTQSTHSHDPPLIDPPDTHENALHKRRLDLMIPLPIHKQHAELTSHNLPHNDHDPQKRAPPPQVAHRAPQRRDIPSPLFIGPKTQQHKPYQCTQPIHDATTSTSKMTTDVTVQPSHSLSEPTKKMSKRNRSKNSSVDHSNTAPAVPDTSDTEDYLNMPDMMEDIEMLHRHQEPVAHQVQEEEVLAPPAEQAEQAAAAPNDPPGIPAAPHNHFNVDNINKITTYIGRTPAGETTPSRTDAETTFQPILPANIINLATRDVGNGHHAIIIQTSTHMAAINLPSAHLTYTKRCISRSFDEALRTYNIIIKHEHLRSLITNGSLSRLLDNDGDQHFLIQPATNNQQIATIKCISRKTFITLLKKDHIDSPPHKIHVIHALCRTDDEQIIKGVRYNHPISLLPHKVLSGRNLPEVRKIHRMISDWANSFNPRQRIIKVAITTNQRGKVTSAYVFLFNRKDIIVEERPGGFYITGIRHGCLPIALKIETADEESQRIASFYNN</sequence>
<evidence type="ECO:0000313" key="2">
    <source>
        <dbReference type="EMBL" id="PRP80606.1"/>
    </source>
</evidence>
<organism evidence="2 3">
    <name type="scientific">Planoprotostelium fungivorum</name>
    <dbReference type="NCBI Taxonomy" id="1890364"/>
    <lineage>
        <taxon>Eukaryota</taxon>
        <taxon>Amoebozoa</taxon>
        <taxon>Evosea</taxon>
        <taxon>Variosea</taxon>
        <taxon>Cavosteliida</taxon>
        <taxon>Cavosteliaceae</taxon>
        <taxon>Planoprotostelium</taxon>
    </lineage>
</organism>
<keyword evidence="3" id="KW-1185">Reference proteome</keyword>
<dbReference type="Proteomes" id="UP000241769">
    <property type="component" value="Unassembled WGS sequence"/>
</dbReference>
<name>A0A2P6N9H4_9EUKA</name>
<dbReference type="InParanoid" id="A0A2P6N9H4"/>
<evidence type="ECO:0000256" key="1">
    <source>
        <dbReference type="SAM" id="MobiDB-lite"/>
    </source>
</evidence>
<reference evidence="2 3" key="1">
    <citation type="journal article" date="2018" name="Genome Biol. Evol.">
        <title>Multiple Roots of Fruiting Body Formation in Amoebozoa.</title>
        <authorList>
            <person name="Hillmann F."/>
            <person name="Forbes G."/>
            <person name="Novohradska S."/>
            <person name="Ferling I."/>
            <person name="Riege K."/>
            <person name="Groth M."/>
            <person name="Westermann M."/>
            <person name="Marz M."/>
            <person name="Spaller T."/>
            <person name="Winckler T."/>
            <person name="Schaap P."/>
            <person name="Glockner G."/>
        </authorList>
    </citation>
    <scope>NUCLEOTIDE SEQUENCE [LARGE SCALE GENOMIC DNA]</scope>
    <source>
        <strain evidence="2 3">Jena</strain>
    </source>
</reference>
<protein>
    <submittedName>
        <fullName evidence="2">Uncharacterized protein</fullName>
    </submittedName>
</protein>
<feature type="region of interest" description="Disordered" evidence="1">
    <location>
        <begin position="133"/>
        <end position="155"/>
    </location>
</feature>
<feature type="compositionally biased region" description="Basic and acidic residues" evidence="1">
    <location>
        <begin position="142"/>
        <end position="155"/>
    </location>
</feature>
<dbReference type="EMBL" id="MDYQ01000143">
    <property type="protein sequence ID" value="PRP80606.1"/>
    <property type="molecule type" value="Genomic_DNA"/>
</dbReference>
<dbReference type="AlphaFoldDB" id="A0A2P6N9H4"/>
<proteinExistence type="predicted"/>
<feature type="region of interest" description="Disordered" evidence="1">
    <location>
        <begin position="181"/>
        <end position="212"/>
    </location>
</feature>
<comment type="caution">
    <text evidence="2">The sequence shown here is derived from an EMBL/GenBank/DDBJ whole genome shotgun (WGS) entry which is preliminary data.</text>
</comment>
<gene>
    <name evidence="2" type="ORF">PROFUN_11549</name>
</gene>
<feature type="compositionally biased region" description="Basic and acidic residues" evidence="1">
    <location>
        <begin position="181"/>
        <end position="193"/>
    </location>
</feature>